<comment type="similarity">
    <text evidence="1">Belongs to the glycosyl hydrolase 27 family.</text>
</comment>
<dbReference type="KEGG" id="bvs:BARVI_10620"/>
<dbReference type="GeneID" id="90529843"/>
<dbReference type="InterPro" id="IPR002241">
    <property type="entry name" value="Glyco_hydro_27"/>
</dbReference>
<dbReference type="PANTHER" id="PTHR11452:SF42">
    <property type="entry name" value="ALPHA-GALACTOSIDASE"/>
    <property type="match status" value="1"/>
</dbReference>
<dbReference type="OrthoDB" id="9807519at2"/>
<feature type="domain" description="Alpha galactosidase C-terminal" evidence="6">
    <location>
        <begin position="398"/>
        <end position="468"/>
    </location>
</feature>
<feature type="chain" id="PRO_5004788839" evidence="5">
    <location>
        <begin position="21"/>
        <end position="470"/>
    </location>
</feature>
<name>W0EQP5_9BACT</name>
<dbReference type="InterPro" id="IPR013785">
    <property type="entry name" value="Aldolase_TIM"/>
</dbReference>
<dbReference type="InterPro" id="IPR013780">
    <property type="entry name" value="Glyco_hydro_b"/>
</dbReference>
<dbReference type="SUPFAM" id="SSF51011">
    <property type="entry name" value="Glycosyl hydrolase domain"/>
    <property type="match status" value="1"/>
</dbReference>
<dbReference type="eggNOG" id="COG4733">
    <property type="taxonomic scope" value="Bacteria"/>
</dbReference>
<evidence type="ECO:0000313" key="8">
    <source>
        <dbReference type="Proteomes" id="UP000018901"/>
    </source>
</evidence>
<dbReference type="Gene3D" id="3.20.20.70">
    <property type="entry name" value="Aldolase class I"/>
    <property type="match status" value="1"/>
</dbReference>
<dbReference type="Pfam" id="PF17801">
    <property type="entry name" value="Melibiase_C"/>
    <property type="match status" value="1"/>
</dbReference>
<keyword evidence="3" id="KW-0378">Hydrolase</keyword>
<dbReference type="SUPFAM" id="SSF51445">
    <property type="entry name" value="(Trans)glycosidases"/>
    <property type="match status" value="1"/>
</dbReference>
<evidence type="ECO:0000256" key="4">
    <source>
        <dbReference type="ARBA" id="ARBA00023295"/>
    </source>
</evidence>
<dbReference type="InterPro" id="IPR017853">
    <property type="entry name" value="GH"/>
</dbReference>
<keyword evidence="4" id="KW-0326">Glycosidase</keyword>
<evidence type="ECO:0000256" key="1">
    <source>
        <dbReference type="ARBA" id="ARBA00009743"/>
    </source>
</evidence>
<keyword evidence="8" id="KW-1185">Reference proteome</keyword>
<evidence type="ECO:0000259" key="6">
    <source>
        <dbReference type="Pfam" id="PF17801"/>
    </source>
</evidence>
<sequence length="470" mass="53751">MKKYLFFTILNILVIMMAGCSDDPNYVMNRPDVHEHPELTDIAGFHSYKAPLYWSIYEACLDQQDLPVEKQHFSLEQWKEVIDWVATELKPHGYDMVCTDGFLDTQCVDGIFKTHYGGTAYRDIIDYAHSKGLKVGIYDIPMTYTCAERDKVPGTEYSMGSLLYNPDIDEVINPKANEPYKYIVMSHPGAREYIRALIRYYKELGADFLRFDYLSHYEDGFDRNNIVGKGYGRQNYADLLETIALEAKEQDIMVSLVMPHLYNDAEIEKRYGHMIRIVRDTWTGGWLHTSSHDRGKIYNRWSNLNNQFDGFTYWSHLSGRDKVILDGDFTIAHSFETDAEKKFCISIQLMAGGPIAVADQPGTIGDNLKYYTNDEMLALNHDRFVGKPLSDVVNSEGSNVWYGQMSNGDYIVGLFNREDNPKVFNVAFADLGISSPMKVRDLWEHADEGTASAINAQIEPHGCKIVRLSK</sequence>
<evidence type="ECO:0000313" key="7">
    <source>
        <dbReference type="EMBL" id="AHF13125.1"/>
    </source>
</evidence>
<feature type="signal peptide" evidence="5">
    <location>
        <begin position="1"/>
        <end position="20"/>
    </location>
</feature>
<dbReference type="PANTHER" id="PTHR11452">
    <property type="entry name" value="ALPHA-GALACTOSIDASE/ALPHA-N-ACETYLGALACTOSAMINIDASE"/>
    <property type="match status" value="1"/>
</dbReference>
<reference evidence="7 8" key="1">
    <citation type="submission" date="2013-12" db="EMBL/GenBank/DDBJ databases">
        <authorList>
            <consortium name="DOE Joint Genome Institute"/>
            <person name="Eisen J."/>
            <person name="Huntemann M."/>
            <person name="Han J."/>
            <person name="Chen A."/>
            <person name="Kyrpides N."/>
            <person name="Mavromatis K."/>
            <person name="Markowitz V."/>
            <person name="Palaniappan K."/>
            <person name="Ivanova N."/>
            <person name="Schaumberg A."/>
            <person name="Pati A."/>
            <person name="Liolios K."/>
            <person name="Nordberg H.P."/>
            <person name="Cantor M.N."/>
            <person name="Hua S.X."/>
            <person name="Woyke T."/>
        </authorList>
    </citation>
    <scope>NUCLEOTIDE SEQUENCE [LARGE SCALE GENOMIC DNA]</scope>
    <source>
        <strain evidence="8">DSM 18177</strain>
    </source>
</reference>
<dbReference type="Proteomes" id="UP000018901">
    <property type="component" value="Chromosome"/>
</dbReference>
<dbReference type="RefSeq" id="WP_025279177.1">
    <property type="nucleotide sequence ID" value="NZ_CP007034.1"/>
</dbReference>
<dbReference type="InterPro" id="IPR041233">
    <property type="entry name" value="Melibiase_C"/>
</dbReference>
<keyword evidence="2 5" id="KW-0732">Signal</keyword>
<gene>
    <name evidence="7" type="ORF">BARVI_10620</name>
</gene>
<evidence type="ECO:0000256" key="5">
    <source>
        <dbReference type="SAM" id="SignalP"/>
    </source>
</evidence>
<dbReference type="GO" id="GO:0005975">
    <property type="term" value="P:carbohydrate metabolic process"/>
    <property type="evidence" value="ECO:0007669"/>
    <property type="project" value="InterPro"/>
</dbReference>
<dbReference type="PROSITE" id="PS51257">
    <property type="entry name" value="PROKAR_LIPOPROTEIN"/>
    <property type="match status" value="1"/>
</dbReference>
<proteinExistence type="inferred from homology"/>
<dbReference type="AlphaFoldDB" id="W0EQP5"/>
<dbReference type="GO" id="GO:0004553">
    <property type="term" value="F:hydrolase activity, hydrolyzing O-glycosyl compounds"/>
    <property type="evidence" value="ECO:0007669"/>
    <property type="project" value="InterPro"/>
</dbReference>
<dbReference type="HOGENOM" id="CLU_047215_0_0_10"/>
<dbReference type="STRING" id="880074.BARVI_10620"/>
<dbReference type="EMBL" id="CP007034">
    <property type="protein sequence ID" value="AHF13125.1"/>
    <property type="molecule type" value="Genomic_DNA"/>
</dbReference>
<evidence type="ECO:0000256" key="2">
    <source>
        <dbReference type="ARBA" id="ARBA00022729"/>
    </source>
</evidence>
<protein>
    <submittedName>
        <fullName evidence="7">Glucan 1,6-alpha-isomaltosidase</fullName>
    </submittedName>
</protein>
<evidence type="ECO:0000256" key="3">
    <source>
        <dbReference type="ARBA" id="ARBA00022801"/>
    </source>
</evidence>
<organism evidence="7 8">
    <name type="scientific">Barnesiella viscericola DSM 18177</name>
    <dbReference type="NCBI Taxonomy" id="880074"/>
    <lineage>
        <taxon>Bacteria</taxon>
        <taxon>Pseudomonadati</taxon>
        <taxon>Bacteroidota</taxon>
        <taxon>Bacteroidia</taxon>
        <taxon>Bacteroidales</taxon>
        <taxon>Barnesiellaceae</taxon>
        <taxon>Barnesiella</taxon>
    </lineage>
</organism>
<accession>W0EQP5</accession>
<dbReference type="Gene3D" id="2.60.40.1180">
    <property type="entry name" value="Golgi alpha-mannosidase II"/>
    <property type="match status" value="1"/>
</dbReference>